<evidence type="ECO:0000256" key="1">
    <source>
        <dbReference type="ARBA" id="ARBA00006219"/>
    </source>
</evidence>
<evidence type="ECO:0000256" key="5">
    <source>
        <dbReference type="ARBA" id="ARBA00022840"/>
    </source>
</evidence>
<proteinExistence type="inferred from homology"/>
<evidence type="ECO:0000259" key="10">
    <source>
        <dbReference type="Pfam" id="PF01636"/>
    </source>
</evidence>
<evidence type="ECO:0000256" key="3">
    <source>
        <dbReference type="ARBA" id="ARBA00022741"/>
    </source>
</evidence>
<keyword evidence="5 7" id="KW-0067">ATP-binding</keyword>
<dbReference type="InterPro" id="IPR011009">
    <property type="entry name" value="Kinase-like_dom_sf"/>
</dbReference>
<protein>
    <submittedName>
        <fullName evidence="11">Aminoglycoside 3'-phosphotransferase</fullName>
    </submittedName>
</protein>
<keyword evidence="3 7" id="KW-0547">Nucleotide-binding</keyword>
<dbReference type="GO" id="GO:0016301">
    <property type="term" value="F:kinase activity"/>
    <property type="evidence" value="ECO:0007669"/>
    <property type="project" value="UniProtKB-KW"/>
</dbReference>
<evidence type="ECO:0000256" key="8">
    <source>
        <dbReference type="PIRSR" id="PIRSR000706-1"/>
    </source>
</evidence>
<dbReference type="AlphaFoldDB" id="A0A6H0SLF8"/>
<dbReference type="EMBL" id="CP032549">
    <property type="protein sequence ID" value="QIV87401.1"/>
    <property type="molecule type" value="Genomic_DNA"/>
</dbReference>
<keyword evidence="4 7" id="KW-0418">Kinase</keyword>
<name>A0A6H0SLF8_9MICC</name>
<dbReference type="GO" id="GO:0005524">
    <property type="term" value="F:ATP binding"/>
    <property type="evidence" value="ECO:0007669"/>
    <property type="project" value="UniProtKB-KW"/>
</dbReference>
<reference evidence="11 12" key="1">
    <citation type="submission" date="2018-09" db="EMBL/GenBank/DDBJ databases">
        <title>Glutamicibacter mishrai S5-52T (LMG 29155T = KCTC 39846T).</title>
        <authorList>
            <person name="Das S.K."/>
        </authorList>
    </citation>
    <scope>NUCLEOTIDE SEQUENCE [LARGE SCALE GENOMIC DNA]</scope>
    <source>
        <strain evidence="11 12">S5-52</strain>
    </source>
</reference>
<dbReference type="GO" id="GO:0046872">
    <property type="term" value="F:metal ion binding"/>
    <property type="evidence" value="ECO:0007669"/>
    <property type="project" value="UniProtKB-KW"/>
</dbReference>
<keyword evidence="2 7" id="KW-0808">Transferase</keyword>
<dbReference type="Gene3D" id="3.30.200.20">
    <property type="entry name" value="Phosphorylase Kinase, domain 1"/>
    <property type="match status" value="1"/>
</dbReference>
<comment type="similarity">
    <text evidence="1 7">Belongs to the aminoglycoside phosphotransferase family.</text>
</comment>
<feature type="domain" description="Aminoglycoside phosphotransferase" evidence="10">
    <location>
        <begin position="42"/>
        <end position="244"/>
    </location>
</feature>
<dbReference type="GO" id="GO:0016773">
    <property type="term" value="F:phosphotransferase activity, alcohol group as acceptor"/>
    <property type="evidence" value="ECO:0007669"/>
    <property type="project" value="InterPro"/>
</dbReference>
<evidence type="ECO:0000313" key="12">
    <source>
        <dbReference type="Proteomes" id="UP000502331"/>
    </source>
</evidence>
<dbReference type="InterPro" id="IPR024165">
    <property type="entry name" value="Kan/Strep_kinase"/>
</dbReference>
<sequence length="251" mass="27188">MSDERVISGPPPAGFPIPEAVRLAAGTEAIEGVWLNALGGATFRIGQGADTRYAKWSPGPIIHPEIDLRSEAHRLRWAGSYILVPEVLSFQEHPEGQLLLTAALPGFSAVSDRSKNDQERSAYAVGQGLRQLHDSLPAGSCPFSWDLSSRIASLPISQQSALLADAPPIDAVVCHGDACLPNTQLDANGDFFAHVDLGKLGVADRWADLAIAAWSTEWNYGPGYEQCVYAGYGMDPDEERIAFYRRIWDAT</sequence>
<dbReference type="CDD" id="cd05150">
    <property type="entry name" value="APH"/>
    <property type="match status" value="1"/>
</dbReference>
<evidence type="ECO:0000256" key="4">
    <source>
        <dbReference type="ARBA" id="ARBA00022777"/>
    </source>
</evidence>
<dbReference type="PIRSF" id="PIRSF000706">
    <property type="entry name" value="Kanamycin_kin"/>
    <property type="match status" value="1"/>
</dbReference>
<dbReference type="RefSeq" id="WP_172512067.1">
    <property type="nucleotide sequence ID" value="NZ_CP032549.1"/>
</dbReference>
<keyword evidence="6 7" id="KW-0046">Antibiotic resistance</keyword>
<keyword evidence="9" id="KW-0479">Metal-binding</keyword>
<dbReference type="SUPFAM" id="SSF56112">
    <property type="entry name" value="Protein kinase-like (PK-like)"/>
    <property type="match status" value="1"/>
</dbReference>
<evidence type="ECO:0000256" key="2">
    <source>
        <dbReference type="ARBA" id="ARBA00022679"/>
    </source>
</evidence>
<dbReference type="Proteomes" id="UP000502331">
    <property type="component" value="Chromosome"/>
</dbReference>
<evidence type="ECO:0000313" key="11">
    <source>
        <dbReference type="EMBL" id="QIV87401.1"/>
    </source>
</evidence>
<keyword evidence="12" id="KW-1185">Reference proteome</keyword>
<keyword evidence="9" id="KW-0460">Magnesium</keyword>
<organism evidence="11 12">
    <name type="scientific">Glutamicibacter mishrai</name>
    <dbReference type="NCBI Taxonomy" id="1775880"/>
    <lineage>
        <taxon>Bacteria</taxon>
        <taxon>Bacillati</taxon>
        <taxon>Actinomycetota</taxon>
        <taxon>Actinomycetes</taxon>
        <taxon>Micrococcales</taxon>
        <taxon>Micrococcaceae</taxon>
        <taxon>Glutamicibacter</taxon>
    </lineage>
</organism>
<gene>
    <name evidence="11" type="ORF">D3791_09865</name>
</gene>
<feature type="binding site" evidence="9">
    <location>
        <position position="182"/>
    </location>
    <ligand>
        <name>Mg(2+)</name>
        <dbReference type="ChEBI" id="CHEBI:18420"/>
    </ligand>
</feature>
<dbReference type="Gene3D" id="3.90.1200.10">
    <property type="match status" value="1"/>
</dbReference>
<dbReference type="Pfam" id="PF01636">
    <property type="entry name" value="APH"/>
    <property type="match status" value="1"/>
</dbReference>
<evidence type="ECO:0000256" key="6">
    <source>
        <dbReference type="ARBA" id="ARBA00023251"/>
    </source>
</evidence>
<evidence type="ECO:0000256" key="7">
    <source>
        <dbReference type="PIRNR" id="PIRNR000706"/>
    </source>
</evidence>
<dbReference type="GO" id="GO:0046677">
    <property type="term" value="P:response to antibiotic"/>
    <property type="evidence" value="ECO:0007669"/>
    <property type="project" value="UniProtKB-KW"/>
</dbReference>
<feature type="binding site" evidence="9">
    <location>
        <position position="196"/>
    </location>
    <ligand>
        <name>Mg(2+)</name>
        <dbReference type="ChEBI" id="CHEBI:18420"/>
    </ligand>
</feature>
<feature type="active site" description="Proton acceptor" evidence="8">
    <location>
        <position position="177"/>
    </location>
</feature>
<dbReference type="InterPro" id="IPR002575">
    <property type="entry name" value="Aminoglycoside_PTrfase"/>
</dbReference>
<evidence type="ECO:0000256" key="9">
    <source>
        <dbReference type="PIRSR" id="PIRSR000706-2"/>
    </source>
</evidence>
<accession>A0A6H0SLF8</accession>